<dbReference type="AlphaFoldDB" id="A0AAV4Q087"/>
<dbReference type="InterPro" id="IPR018244">
    <property type="entry name" value="Allrgn_V5/Tpx1_CS"/>
</dbReference>
<organism evidence="3 4">
    <name type="scientific">Caerostris darwini</name>
    <dbReference type="NCBI Taxonomy" id="1538125"/>
    <lineage>
        <taxon>Eukaryota</taxon>
        <taxon>Metazoa</taxon>
        <taxon>Ecdysozoa</taxon>
        <taxon>Arthropoda</taxon>
        <taxon>Chelicerata</taxon>
        <taxon>Arachnida</taxon>
        <taxon>Araneae</taxon>
        <taxon>Araneomorphae</taxon>
        <taxon>Entelegynae</taxon>
        <taxon>Araneoidea</taxon>
        <taxon>Araneidae</taxon>
        <taxon>Caerostris</taxon>
    </lineage>
</organism>
<evidence type="ECO:0000256" key="1">
    <source>
        <dbReference type="SAM" id="SignalP"/>
    </source>
</evidence>
<sequence length="454" mass="53015">MEWLILLFLLRSFYVISGKDENFMPISPLSRENTLNKILETEQKDHSTHDILQDSVEEDDHEDFELYDIIVQSENVEDYSVDIYTDEQRQRFVDLHNIYRSNFTEPIVEAANMKMMEYNKTLEWSASEYVKLCTFKHGFAETDNMTWNTGQNVYMGSNQNIDWYIYLFYKEHKDWNYDTQKCKKSLPDEKKQISCRHFTQLMWGYTQHVGCARRSYCFPRRSRVIVSCHYQPGGNWQRSSIEMYRLGRPCTRSEMADGNLCYKNLTVDKRMCRDYNLDCECVLNCRNCATANVKNCRCDCKEGWDMKDCSLPCADSFILEHPKWPTVCRDILDHPDIYGKAGGCDGDLTLWYNCRKTCGKCLPVNQTSTPELHCCGGKTCERYSVLDPKTCECVKHCPTYGCLYDQMEANILRTKFAGLQISSGCTNLKSAQYFIILVAIIITLRKFIDEVLQS</sequence>
<feature type="signal peptide" evidence="1">
    <location>
        <begin position="1"/>
        <end position="18"/>
    </location>
</feature>
<dbReference type="PANTHER" id="PTHR10334">
    <property type="entry name" value="CYSTEINE-RICH SECRETORY PROTEIN-RELATED"/>
    <property type="match status" value="1"/>
</dbReference>
<evidence type="ECO:0000313" key="3">
    <source>
        <dbReference type="EMBL" id="GIY02737.1"/>
    </source>
</evidence>
<evidence type="ECO:0000259" key="2">
    <source>
        <dbReference type="SMART" id="SM00198"/>
    </source>
</evidence>
<dbReference type="InterPro" id="IPR014044">
    <property type="entry name" value="CAP_dom"/>
</dbReference>
<proteinExistence type="predicted"/>
<dbReference type="InterPro" id="IPR001283">
    <property type="entry name" value="CRISP-related"/>
</dbReference>
<dbReference type="Gene3D" id="3.40.33.10">
    <property type="entry name" value="CAP"/>
    <property type="match status" value="1"/>
</dbReference>
<reference evidence="3 4" key="1">
    <citation type="submission" date="2021-06" db="EMBL/GenBank/DDBJ databases">
        <title>Caerostris darwini draft genome.</title>
        <authorList>
            <person name="Kono N."/>
            <person name="Arakawa K."/>
        </authorList>
    </citation>
    <scope>NUCLEOTIDE SEQUENCE [LARGE SCALE GENOMIC DNA]</scope>
</reference>
<dbReference type="EMBL" id="BPLQ01003731">
    <property type="protein sequence ID" value="GIY02737.1"/>
    <property type="molecule type" value="Genomic_DNA"/>
</dbReference>
<accession>A0AAV4Q087</accession>
<keyword evidence="4" id="KW-1185">Reference proteome</keyword>
<feature type="chain" id="PRO_5043338152" evidence="1">
    <location>
        <begin position="19"/>
        <end position="454"/>
    </location>
</feature>
<dbReference type="PROSITE" id="PS01010">
    <property type="entry name" value="CRISP_2"/>
    <property type="match status" value="1"/>
</dbReference>
<dbReference type="Proteomes" id="UP001054837">
    <property type="component" value="Unassembled WGS sequence"/>
</dbReference>
<keyword evidence="1" id="KW-0732">Signal</keyword>
<dbReference type="InterPro" id="IPR035940">
    <property type="entry name" value="CAP_sf"/>
</dbReference>
<dbReference type="Pfam" id="PF00188">
    <property type="entry name" value="CAP"/>
    <property type="match status" value="1"/>
</dbReference>
<dbReference type="SUPFAM" id="SSF55797">
    <property type="entry name" value="PR-1-like"/>
    <property type="match status" value="1"/>
</dbReference>
<protein>
    <submittedName>
        <fullName evidence="3">ShKT domain-containing protein</fullName>
    </submittedName>
</protein>
<dbReference type="GO" id="GO:0005576">
    <property type="term" value="C:extracellular region"/>
    <property type="evidence" value="ECO:0007669"/>
    <property type="project" value="InterPro"/>
</dbReference>
<dbReference type="CDD" id="cd05380">
    <property type="entry name" value="CAP_euk"/>
    <property type="match status" value="1"/>
</dbReference>
<feature type="domain" description="SCP" evidence="2">
    <location>
        <begin position="87"/>
        <end position="238"/>
    </location>
</feature>
<dbReference type="SMART" id="SM00198">
    <property type="entry name" value="SCP"/>
    <property type="match status" value="1"/>
</dbReference>
<comment type="caution">
    <text evidence="3">The sequence shown here is derived from an EMBL/GenBank/DDBJ whole genome shotgun (WGS) entry which is preliminary data.</text>
</comment>
<evidence type="ECO:0000313" key="4">
    <source>
        <dbReference type="Proteomes" id="UP001054837"/>
    </source>
</evidence>
<dbReference type="PROSITE" id="PS01009">
    <property type="entry name" value="CRISP_1"/>
    <property type="match status" value="1"/>
</dbReference>
<name>A0AAV4Q087_9ARAC</name>
<dbReference type="PRINTS" id="PR00837">
    <property type="entry name" value="V5TPXLIKE"/>
</dbReference>
<gene>
    <name evidence="3" type="primary">AVEN_164844_1</name>
    <name evidence="3" type="ORF">CDAR_188651</name>
</gene>